<keyword evidence="5" id="KW-0862">Zinc</keyword>
<dbReference type="Gene3D" id="1.10.472.10">
    <property type="entry name" value="Cyclin-like"/>
    <property type="match status" value="2"/>
</dbReference>
<protein>
    <recommendedName>
        <fullName evidence="10">B-related factor 1</fullName>
    </recommendedName>
</protein>
<feature type="compositionally biased region" description="Acidic residues" evidence="12">
    <location>
        <begin position="361"/>
        <end position="371"/>
    </location>
</feature>
<dbReference type="InParanoid" id="A0A0G4F322"/>
<dbReference type="SUPFAM" id="SSF57783">
    <property type="entry name" value="Zinc beta-ribbon"/>
    <property type="match status" value="1"/>
</dbReference>
<evidence type="ECO:0000256" key="5">
    <source>
        <dbReference type="ARBA" id="ARBA00022833"/>
    </source>
</evidence>
<dbReference type="PANTHER" id="PTHR11618:SF4">
    <property type="entry name" value="TRANSCRIPTION FACTOR IIIB 90 KDA SUBUNIT"/>
    <property type="match status" value="1"/>
</dbReference>
<evidence type="ECO:0000256" key="11">
    <source>
        <dbReference type="PROSITE-ProRule" id="PRU00469"/>
    </source>
</evidence>
<dbReference type="GO" id="GO:0000126">
    <property type="term" value="C:transcription factor TFIIIB complex"/>
    <property type="evidence" value="ECO:0007669"/>
    <property type="project" value="TreeGrafter"/>
</dbReference>
<evidence type="ECO:0000259" key="13">
    <source>
        <dbReference type="PROSITE" id="PS51134"/>
    </source>
</evidence>
<dbReference type="InterPro" id="IPR013150">
    <property type="entry name" value="TFIIB_cyclin"/>
</dbReference>
<dbReference type="SUPFAM" id="SSF47954">
    <property type="entry name" value="Cyclin-like"/>
    <property type="match status" value="2"/>
</dbReference>
<name>A0A0G4F322_VITBC</name>
<dbReference type="InterPro" id="IPR036915">
    <property type="entry name" value="Cyclin-like_sf"/>
</dbReference>
<feature type="compositionally biased region" description="Basic residues" evidence="12">
    <location>
        <begin position="523"/>
        <end position="533"/>
    </location>
</feature>
<evidence type="ECO:0000256" key="4">
    <source>
        <dbReference type="ARBA" id="ARBA00022771"/>
    </source>
</evidence>
<dbReference type="GO" id="GO:0001006">
    <property type="term" value="F:RNA polymerase III type 3 promoter sequence-specific DNA binding"/>
    <property type="evidence" value="ECO:0007669"/>
    <property type="project" value="TreeGrafter"/>
</dbReference>
<keyword evidence="15" id="KW-1185">Reference proteome</keyword>
<evidence type="ECO:0000256" key="9">
    <source>
        <dbReference type="ARBA" id="ARBA00023242"/>
    </source>
</evidence>
<dbReference type="GO" id="GO:0097550">
    <property type="term" value="C:transcription preinitiation complex"/>
    <property type="evidence" value="ECO:0007669"/>
    <property type="project" value="TreeGrafter"/>
</dbReference>
<feature type="compositionally biased region" description="Low complexity" evidence="12">
    <location>
        <begin position="468"/>
        <end position="484"/>
    </location>
</feature>
<dbReference type="GO" id="GO:0005634">
    <property type="term" value="C:nucleus"/>
    <property type="evidence" value="ECO:0007669"/>
    <property type="project" value="UniProtKB-SubCell"/>
</dbReference>
<feature type="region of interest" description="Disordered" evidence="12">
    <location>
        <begin position="440"/>
        <end position="561"/>
    </location>
</feature>
<feature type="compositionally biased region" description="Acidic residues" evidence="12">
    <location>
        <begin position="539"/>
        <end position="552"/>
    </location>
</feature>
<accession>A0A0G4F322</accession>
<evidence type="ECO:0000256" key="2">
    <source>
        <dbReference type="ARBA" id="ARBA00010857"/>
    </source>
</evidence>
<dbReference type="InterPro" id="IPR000812">
    <property type="entry name" value="TFIIB"/>
</dbReference>
<keyword evidence="4 11" id="KW-0863">Zinc-finger</keyword>
<dbReference type="SMART" id="SM00385">
    <property type="entry name" value="CYCLIN"/>
    <property type="match status" value="2"/>
</dbReference>
<evidence type="ECO:0000256" key="8">
    <source>
        <dbReference type="ARBA" id="ARBA00023163"/>
    </source>
</evidence>
<dbReference type="GO" id="GO:0017025">
    <property type="term" value="F:TBP-class protein binding"/>
    <property type="evidence" value="ECO:0007669"/>
    <property type="project" value="InterPro"/>
</dbReference>
<evidence type="ECO:0000256" key="6">
    <source>
        <dbReference type="ARBA" id="ARBA00023015"/>
    </source>
</evidence>
<dbReference type="Gene3D" id="2.20.25.10">
    <property type="match status" value="1"/>
</dbReference>
<evidence type="ECO:0000313" key="15">
    <source>
        <dbReference type="Proteomes" id="UP000041254"/>
    </source>
</evidence>
<keyword evidence="9" id="KW-0539">Nucleus</keyword>
<dbReference type="Gene3D" id="1.20.5.650">
    <property type="entry name" value="Single helix bin"/>
    <property type="match status" value="1"/>
</dbReference>
<gene>
    <name evidence="14" type="ORF">Vbra_5561</name>
</gene>
<dbReference type="PROSITE" id="PS51134">
    <property type="entry name" value="ZF_TFIIB"/>
    <property type="match status" value="1"/>
</dbReference>
<dbReference type="FunFam" id="1.10.472.10:FF:000007">
    <property type="entry name" value="Transcription factor IIIB 90 kDa subunit"/>
    <property type="match status" value="1"/>
</dbReference>
<dbReference type="OrthoDB" id="511529at2759"/>
<dbReference type="GO" id="GO:0008270">
    <property type="term" value="F:zinc ion binding"/>
    <property type="evidence" value="ECO:0007669"/>
    <property type="project" value="UniProtKB-KW"/>
</dbReference>
<dbReference type="Proteomes" id="UP000041254">
    <property type="component" value="Unassembled WGS sequence"/>
</dbReference>
<feature type="region of interest" description="Disordered" evidence="12">
    <location>
        <begin position="341"/>
        <end position="407"/>
    </location>
</feature>
<dbReference type="Pfam" id="PF00382">
    <property type="entry name" value="TFIIB"/>
    <property type="match status" value="2"/>
</dbReference>
<evidence type="ECO:0000256" key="12">
    <source>
        <dbReference type="SAM" id="MobiDB-lite"/>
    </source>
</evidence>
<organism evidence="14 15">
    <name type="scientific">Vitrella brassicaformis (strain CCMP3155)</name>
    <dbReference type="NCBI Taxonomy" id="1169540"/>
    <lineage>
        <taxon>Eukaryota</taxon>
        <taxon>Sar</taxon>
        <taxon>Alveolata</taxon>
        <taxon>Colpodellida</taxon>
        <taxon>Vitrellaceae</taxon>
        <taxon>Vitrella</taxon>
    </lineage>
</organism>
<dbReference type="InterPro" id="IPR011665">
    <property type="entry name" value="BRF1_TBP-bd_dom"/>
</dbReference>
<keyword evidence="6" id="KW-0805">Transcription regulation</keyword>
<evidence type="ECO:0000313" key="14">
    <source>
        <dbReference type="EMBL" id="CEM05943.1"/>
    </source>
</evidence>
<dbReference type="InterPro" id="IPR013137">
    <property type="entry name" value="Znf_TFIIB"/>
</dbReference>
<dbReference type="GO" id="GO:0070897">
    <property type="term" value="P:transcription preinitiation complex assembly"/>
    <property type="evidence" value="ECO:0007669"/>
    <property type="project" value="InterPro"/>
</dbReference>
<dbReference type="STRING" id="1169540.A0A0G4F322"/>
<dbReference type="Pfam" id="PF07741">
    <property type="entry name" value="BRF1"/>
    <property type="match status" value="1"/>
</dbReference>
<evidence type="ECO:0000256" key="3">
    <source>
        <dbReference type="ARBA" id="ARBA00022723"/>
    </source>
</evidence>
<dbReference type="CDD" id="cd20553">
    <property type="entry name" value="CYCLIN_TFIIIB90_rpt1"/>
    <property type="match status" value="1"/>
</dbReference>
<reference evidence="14 15" key="1">
    <citation type="submission" date="2014-11" db="EMBL/GenBank/DDBJ databases">
        <authorList>
            <person name="Zhu J."/>
            <person name="Qi W."/>
            <person name="Song R."/>
        </authorList>
    </citation>
    <scope>NUCLEOTIDE SEQUENCE [LARGE SCALE GENOMIC DNA]</scope>
</reference>
<feature type="domain" description="TFIIB-type" evidence="13">
    <location>
        <begin position="2"/>
        <end position="33"/>
    </location>
</feature>
<dbReference type="PRINTS" id="PR00685">
    <property type="entry name" value="TIFACTORIIB"/>
</dbReference>
<dbReference type="PANTHER" id="PTHR11618">
    <property type="entry name" value="TRANSCRIPTION INITIATION FACTOR IIB-RELATED"/>
    <property type="match status" value="1"/>
</dbReference>
<keyword evidence="7" id="KW-0010">Activator</keyword>
<dbReference type="PhylomeDB" id="A0A0G4F322"/>
<keyword evidence="8" id="KW-0804">Transcription</keyword>
<dbReference type="FunFam" id="1.10.472.10:FF:000066">
    <property type="entry name" value="Transcription factor IIIB subunit"/>
    <property type="match status" value="1"/>
</dbReference>
<sequence length="700" mass="75837">MSASACVHCGCVELDYSTSRGDLTCTNCGAVLEENAVVNEVSFGESSSGAVHVVGQFVSASGSRPFSSSIGAFGQRDQRQATLERGYRRIQQVAGQLRLPQSFIETANRLFMLANQRNFTKGRRTRHVAAACLYTVCRQQEAPQMLIDFADVLETPVKNLGQIFMKLIRLLRVSIPLIDPSFFMERFASRLPMDNDMDSQKVHKVAATATRLIQAMKRDWICTGRRPTGLCGAALLISARYHGHKIAADDIAKVVRISGTTIRKRLYEFRKTPTARLTREQFEVTDLQQLPIETLPPCLKSDHLKREEGKLEAIKDEDDPGQLTLEGGAAVQPLAVMDGNGPFPPSVKAEASLSGVAPADGEGDLFDEGANDEGVGPPSSASAASFGPVRVKGERGPSTTTGVAPGSVQLQVDALRLSGDNPSAADIDEIAKSVSQALEAASVSGTGRRRVRSSHPSSSKPPKQEEPLLGAGLTDLLDQLLATTDKADDRQPADGDDAAWGEVYEEKDEVVDEEVQGEGGQRRGQRRAVRQRIKRDTDIDGDEGEEQDDDEMGGVAGASSVRTDVVETLSDVGSDEIAGEILTAAERQAKEAVWQEITKDYWEQWEASQEHKRKKKREHTDRVRAELRKQGLPATDKDVEAAIAAKRRKTAGASYPEAESAAHSVQMALERNARGMSAKVNVSTLESLFGPGSGEPIAYE</sequence>
<dbReference type="GO" id="GO:0000995">
    <property type="term" value="F:RNA polymerase III general transcription initiation factor activity"/>
    <property type="evidence" value="ECO:0007669"/>
    <property type="project" value="TreeGrafter"/>
</dbReference>
<comment type="subcellular location">
    <subcellularLocation>
        <location evidence="1">Nucleus</location>
    </subcellularLocation>
</comment>
<evidence type="ECO:0000256" key="7">
    <source>
        <dbReference type="ARBA" id="ARBA00023159"/>
    </source>
</evidence>
<dbReference type="EMBL" id="CDMY01000366">
    <property type="protein sequence ID" value="CEM05943.1"/>
    <property type="molecule type" value="Genomic_DNA"/>
</dbReference>
<feature type="compositionally biased region" description="Acidic residues" evidence="12">
    <location>
        <begin position="494"/>
        <end position="516"/>
    </location>
</feature>
<dbReference type="OMA" id="KRDWICT"/>
<dbReference type="VEuPathDB" id="CryptoDB:Vbra_5561"/>
<keyword evidence="3" id="KW-0479">Metal-binding</keyword>
<evidence type="ECO:0000256" key="1">
    <source>
        <dbReference type="ARBA" id="ARBA00004123"/>
    </source>
</evidence>
<dbReference type="CDD" id="cd20554">
    <property type="entry name" value="CYCLIN_TFIIIB90_rpt2"/>
    <property type="match status" value="1"/>
</dbReference>
<evidence type="ECO:0000256" key="10">
    <source>
        <dbReference type="ARBA" id="ARBA00031009"/>
    </source>
</evidence>
<dbReference type="AlphaFoldDB" id="A0A0G4F322"/>
<comment type="similarity">
    <text evidence="2">Belongs to the TFIIB family.</text>
</comment>
<proteinExistence type="inferred from homology"/>
<dbReference type="InterPro" id="IPR013763">
    <property type="entry name" value="Cyclin-like_dom"/>
</dbReference>